<dbReference type="RefSeq" id="WP_252661980.1">
    <property type="nucleotide sequence ID" value="NZ_CP098611.1"/>
</dbReference>
<keyword evidence="1" id="KW-1133">Transmembrane helix</keyword>
<reference evidence="2" key="1">
    <citation type="submission" date="2022-06" db="EMBL/GenBank/DDBJ databases">
        <title>Genome sequence of Phormidium yuhuli AB48 isolated from an industrial photobioreactor environment.</title>
        <authorList>
            <person name="Qiu Y."/>
            <person name="Noonan A.J.C."/>
            <person name="Dofher K."/>
            <person name="Koch M."/>
            <person name="Kieft B."/>
            <person name="Lin X."/>
            <person name="Ziels R.M."/>
            <person name="Hallam S.J."/>
        </authorList>
    </citation>
    <scope>NUCLEOTIDE SEQUENCE</scope>
    <source>
        <strain evidence="2">AB48</strain>
    </source>
</reference>
<keyword evidence="3" id="KW-1185">Reference proteome</keyword>
<accession>A0ABY5AMK7</accession>
<gene>
    <name evidence="2" type="ORF">NEA10_15115</name>
</gene>
<keyword evidence="1" id="KW-0472">Membrane</keyword>
<dbReference type="Proteomes" id="UP001056708">
    <property type="component" value="Chromosome"/>
</dbReference>
<keyword evidence="1" id="KW-0812">Transmembrane</keyword>
<evidence type="ECO:0000313" key="2">
    <source>
        <dbReference type="EMBL" id="USR90166.1"/>
    </source>
</evidence>
<protein>
    <recommendedName>
        <fullName evidence="4">Lipopolysaccharide assembly protein A domain-containing protein</fullName>
    </recommendedName>
</protein>
<evidence type="ECO:0000256" key="1">
    <source>
        <dbReference type="SAM" id="Phobius"/>
    </source>
</evidence>
<dbReference type="EMBL" id="CP098611">
    <property type="protein sequence ID" value="USR90166.1"/>
    <property type="molecule type" value="Genomic_DNA"/>
</dbReference>
<evidence type="ECO:0000313" key="3">
    <source>
        <dbReference type="Proteomes" id="UP001056708"/>
    </source>
</evidence>
<evidence type="ECO:0008006" key="4">
    <source>
        <dbReference type="Google" id="ProtNLM"/>
    </source>
</evidence>
<feature type="transmembrane region" description="Helical" evidence="1">
    <location>
        <begin position="46"/>
        <end position="68"/>
    </location>
</feature>
<name>A0ABY5AMK7_9CYAN</name>
<organism evidence="2 3">
    <name type="scientific">Phormidium yuhuli AB48</name>
    <dbReference type="NCBI Taxonomy" id="2940671"/>
    <lineage>
        <taxon>Bacteria</taxon>
        <taxon>Bacillati</taxon>
        <taxon>Cyanobacteriota</taxon>
        <taxon>Cyanophyceae</taxon>
        <taxon>Oscillatoriophycideae</taxon>
        <taxon>Oscillatoriales</taxon>
        <taxon>Oscillatoriaceae</taxon>
        <taxon>Phormidium</taxon>
        <taxon>Phormidium yuhuli</taxon>
    </lineage>
</organism>
<sequence>MPRFPLLFISGVTALWVVAIAILAVQNATAASVQLLMFTSVPIPLGTLMAFAAALGLLTGAIAIAITAK</sequence>
<proteinExistence type="predicted"/>